<organism evidence="1 2">
    <name type="scientific">Acrobeloides nanus</name>
    <dbReference type="NCBI Taxonomy" id="290746"/>
    <lineage>
        <taxon>Eukaryota</taxon>
        <taxon>Metazoa</taxon>
        <taxon>Ecdysozoa</taxon>
        <taxon>Nematoda</taxon>
        <taxon>Chromadorea</taxon>
        <taxon>Rhabditida</taxon>
        <taxon>Tylenchina</taxon>
        <taxon>Cephalobomorpha</taxon>
        <taxon>Cephaloboidea</taxon>
        <taxon>Cephalobidae</taxon>
        <taxon>Acrobeloides</taxon>
    </lineage>
</organism>
<name>A0A914DGN6_9BILA</name>
<accession>A0A914DGN6</accession>
<dbReference type="WBParaSite" id="ACRNAN_scaffold2422.g32419.t1">
    <property type="protein sequence ID" value="ACRNAN_scaffold2422.g32419.t1"/>
    <property type="gene ID" value="ACRNAN_scaffold2422.g32419"/>
</dbReference>
<proteinExistence type="predicted"/>
<dbReference type="Proteomes" id="UP000887540">
    <property type="component" value="Unplaced"/>
</dbReference>
<sequence length="83" mass="9638">MHRSSKNNCFRSKCCYQIVMLEDLDDKKKFDEAWNKNHANYEPHFNSNNSKIVIYEDESCVGESQNSDAHMVKGFDELVSPSC</sequence>
<evidence type="ECO:0000313" key="2">
    <source>
        <dbReference type="WBParaSite" id="ACRNAN_scaffold2422.g32419.t1"/>
    </source>
</evidence>
<evidence type="ECO:0000313" key="1">
    <source>
        <dbReference type="Proteomes" id="UP000887540"/>
    </source>
</evidence>
<reference evidence="2" key="1">
    <citation type="submission" date="2022-11" db="UniProtKB">
        <authorList>
            <consortium name="WormBaseParasite"/>
        </authorList>
    </citation>
    <scope>IDENTIFICATION</scope>
</reference>
<keyword evidence="1" id="KW-1185">Reference proteome</keyword>
<protein>
    <submittedName>
        <fullName evidence="2">EthD domain-containing protein</fullName>
    </submittedName>
</protein>
<dbReference type="AlphaFoldDB" id="A0A914DGN6"/>